<dbReference type="GO" id="GO:0016829">
    <property type="term" value="F:lyase activity"/>
    <property type="evidence" value="ECO:0007669"/>
    <property type="project" value="UniProtKB-KW"/>
</dbReference>
<keyword evidence="5" id="KW-0190">Covalent protein-DNA linkage</keyword>
<keyword evidence="2 8" id="KW-0645">Protease</keyword>
<keyword evidence="7" id="KW-0456">Lyase</keyword>
<evidence type="ECO:0000256" key="6">
    <source>
        <dbReference type="ARBA" id="ARBA00023125"/>
    </source>
</evidence>
<dbReference type="Pfam" id="PF02586">
    <property type="entry name" value="SRAP"/>
    <property type="match status" value="1"/>
</dbReference>
<keyword evidence="11" id="KW-1185">Reference proteome</keyword>
<evidence type="ECO:0000313" key="11">
    <source>
        <dbReference type="Proteomes" id="UP000494245"/>
    </source>
</evidence>
<dbReference type="PANTHER" id="PTHR13604:SF0">
    <property type="entry name" value="ABASIC SITE PROCESSING PROTEIN HMCES"/>
    <property type="match status" value="1"/>
</dbReference>
<evidence type="ECO:0000256" key="4">
    <source>
        <dbReference type="ARBA" id="ARBA00022801"/>
    </source>
</evidence>
<dbReference type="SUPFAM" id="SSF143081">
    <property type="entry name" value="BB1717-like"/>
    <property type="match status" value="1"/>
</dbReference>
<proteinExistence type="inferred from homology"/>
<evidence type="ECO:0000256" key="3">
    <source>
        <dbReference type="ARBA" id="ARBA00022763"/>
    </source>
</evidence>
<comment type="caution">
    <text evidence="10">The sequence shown here is derived from an EMBL/GenBank/DDBJ whole genome shotgun (WGS) entry which is preliminary data.</text>
</comment>
<evidence type="ECO:0000313" key="10">
    <source>
        <dbReference type="EMBL" id="GFK93074.1"/>
    </source>
</evidence>
<dbReference type="InterPro" id="IPR036590">
    <property type="entry name" value="SRAP-like"/>
</dbReference>
<dbReference type="InterPro" id="IPR003738">
    <property type="entry name" value="SRAP"/>
</dbReference>
<dbReference type="AlphaFoldDB" id="A0A6V8LN34"/>
<evidence type="ECO:0000256" key="2">
    <source>
        <dbReference type="ARBA" id="ARBA00022670"/>
    </source>
</evidence>
<reference evidence="10 11" key="2">
    <citation type="submission" date="2020-05" db="EMBL/GenBank/DDBJ databases">
        <title>Draft genome sequence of Desulfovibrio sp. strainFSS-1.</title>
        <authorList>
            <person name="Shimoshige H."/>
            <person name="Kobayashi H."/>
            <person name="Maekawa T."/>
        </authorList>
    </citation>
    <scope>NUCLEOTIDE SEQUENCE [LARGE SCALE GENOMIC DNA]</scope>
    <source>
        <strain evidence="10 11">SIID29052-01</strain>
    </source>
</reference>
<feature type="region of interest" description="Disordered" evidence="9">
    <location>
        <begin position="206"/>
        <end position="229"/>
    </location>
</feature>
<comment type="similarity">
    <text evidence="1 8">Belongs to the SOS response-associated peptidase family.</text>
</comment>
<evidence type="ECO:0000256" key="8">
    <source>
        <dbReference type="RuleBase" id="RU364100"/>
    </source>
</evidence>
<dbReference type="GO" id="GO:0106300">
    <property type="term" value="P:protein-DNA covalent cross-linking repair"/>
    <property type="evidence" value="ECO:0007669"/>
    <property type="project" value="InterPro"/>
</dbReference>
<dbReference type="EC" id="3.4.-.-" evidence="8"/>
<dbReference type="EMBL" id="BLTE01000003">
    <property type="protein sequence ID" value="GFK93074.1"/>
    <property type="molecule type" value="Genomic_DNA"/>
</dbReference>
<evidence type="ECO:0000256" key="1">
    <source>
        <dbReference type="ARBA" id="ARBA00008136"/>
    </source>
</evidence>
<dbReference type="Proteomes" id="UP000494245">
    <property type="component" value="Unassembled WGS sequence"/>
</dbReference>
<dbReference type="PANTHER" id="PTHR13604">
    <property type="entry name" value="DC12-RELATED"/>
    <property type="match status" value="1"/>
</dbReference>
<accession>A0A6V8LN34</accession>
<keyword evidence="4 8" id="KW-0378">Hydrolase</keyword>
<keyword evidence="6" id="KW-0238">DNA-binding</keyword>
<sequence>MCGRFALGIPRRLVRERFQLPELPDAPERFNIAPGQLVEAVTASPAGRAAGLYRWGLVPFWARDASMASKLINARAETAAQKPAFRAALRHRRCLVPAQGFYEWSGPPGRRQPWFFTRRDGQPLALAGLWEHCELPGGEHLLTLALLTCEANALVAPAHHRMPVLLEPADDDAWLDPALQDPRGLAEILAPRDWPGVIRRRVSPRVNAAASEGPDLVEPWEPEGSLLDP</sequence>
<evidence type="ECO:0000256" key="7">
    <source>
        <dbReference type="ARBA" id="ARBA00023239"/>
    </source>
</evidence>
<dbReference type="GO" id="GO:0003697">
    <property type="term" value="F:single-stranded DNA binding"/>
    <property type="evidence" value="ECO:0007669"/>
    <property type="project" value="InterPro"/>
</dbReference>
<dbReference type="GO" id="GO:0006508">
    <property type="term" value="P:proteolysis"/>
    <property type="evidence" value="ECO:0007669"/>
    <property type="project" value="UniProtKB-KW"/>
</dbReference>
<protein>
    <recommendedName>
        <fullName evidence="8">Abasic site processing protein</fullName>
        <ecNumber evidence="8">3.4.-.-</ecNumber>
    </recommendedName>
</protein>
<name>A0A6V8LN34_9BACT</name>
<reference evidence="10 11" key="1">
    <citation type="submission" date="2020-04" db="EMBL/GenBank/DDBJ databases">
        <authorList>
            <consortium name="Desulfovibrio sp. FSS-1 genome sequencing consortium"/>
            <person name="Shimoshige H."/>
            <person name="Kobayashi H."/>
            <person name="Maekawa T."/>
        </authorList>
    </citation>
    <scope>NUCLEOTIDE SEQUENCE [LARGE SCALE GENOMIC DNA]</scope>
    <source>
        <strain evidence="10 11">SIID29052-01</strain>
    </source>
</reference>
<evidence type="ECO:0000256" key="5">
    <source>
        <dbReference type="ARBA" id="ARBA00023124"/>
    </source>
</evidence>
<keyword evidence="3" id="KW-0227">DNA damage</keyword>
<gene>
    <name evidence="10" type="primary">yedK</name>
    <name evidence="10" type="ORF">NNJEOMEG_00903</name>
</gene>
<dbReference type="RefSeq" id="WP_173081752.1">
    <property type="nucleotide sequence ID" value="NZ_BLTE01000003.1"/>
</dbReference>
<evidence type="ECO:0000256" key="9">
    <source>
        <dbReference type="SAM" id="MobiDB-lite"/>
    </source>
</evidence>
<dbReference type="Gene3D" id="3.90.1680.10">
    <property type="entry name" value="SOS response associated peptidase-like"/>
    <property type="match status" value="1"/>
</dbReference>
<organism evidence="10 11">
    <name type="scientific">Fundidesulfovibrio magnetotacticus</name>
    <dbReference type="NCBI Taxonomy" id="2730080"/>
    <lineage>
        <taxon>Bacteria</taxon>
        <taxon>Pseudomonadati</taxon>
        <taxon>Thermodesulfobacteriota</taxon>
        <taxon>Desulfovibrionia</taxon>
        <taxon>Desulfovibrionales</taxon>
        <taxon>Desulfovibrionaceae</taxon>
        <taxon>Fundidesulfovibrio</taxon>
    </lineage>
</organism>
<dbReference type="GO" id="GO:0008233">
    <property type="term" value="F:peptidase activity"/>
    <property type="evidence" value="ECO:0007669"/>
    <property type="project" value="UniProtKB-KW"/>
</dbReference>